<evidence type="ECO:0000313" key="2">
    <source>
        <dbReference type="Proteomes" id="UP000308230"/>
    </source>
</evidence>
<keyword evidence="2" id="KW-1185">Reference proteome</keyword>
<protein>
    <submittedName>
        <fullName evidence="1">Uncharacterized protein</fullName>
    </submittedName>
</protein>
<name>A0A5R9F8N4_9BACL</name>
<reference evidence="1 2" key="1">
    <citation type="submission" date="2019-04" db="EMBL/GenBank/DDBJ databases">
        <title>Bacillus caeni sp. nov., a bacterium isolated from mangrove sediment.</title>
        <authorList>
            <person name="Huang H."/>
            <person name="Mo K."/>
            <person name="Hu Y."/>
        </authorList>
    </citation>
    <scope>NUCLEOTIDE SEQUENCE [LARGE SCALE GENOMIC DNA]</scope>
    <source>
        <strain evidence="1 2">HB172195</strain>
    </source>
</reference>
<dbReference type="EMBL" id="SWLG01000002">
    <property type="protein sequence ID" value="TLS38610.1"/>
    <property type="molecule type" value="Genomic_DNA"/>
</dbReference>
<comment type="caution">
    <text evidence="1">The sequence shown here is derived from an EMBL/GenBank/DDBJ whole genome shotgun (WGS) entry which is preliminary data.</text>
</comment>
<sequence>MKGFLDGFLSKEEQEKLGRFSRKAKEELSSLPVISALGDATQGMAGLGELQEKLKREPNNPQNWLYFYEASILYRKLKSGVNVGRAVFNPVGFIAGKGVAAGLNSIDDEFKKFDLKTCLGMTIALLTKKAKNNLLAATELVYLGKAQMYSSTYAKDQKAKQAILTKAIQCITKAIEIETLKERKAEYFYYLAQCYDQANNDQLYLKSLAISRKLGFQPADNLIKSILKKRTTDSDKKTKIEQTYYKAPYTKFALTYQPDLDKRMGNSWEYVKKQQSEKFSKTGKRLKNFLNNF</sequence>
<dbReference type="AlphaFoldDB" id="A0A5R9F8N4"/>
<dbReference type="OrthoDB" id="2829100at2"/>
<dbReference type="RefSeq" id="WP_138123335.1">
    <property type="nucleotide sequence ID" value="NZ_SWLG01000002.1"/>
</dbReference>
<proteinExistence type="predicted"/>
<accession>A0A5R9F8N4</accession>
<organism evidence="1 2">
    <name type="scientific">Exobacillus caeni</name>
    <dbReference type="NCBI Taxonomy" id="2574798"/>
    <lineage>
        <taxon>Bacteria</taxon>
        <taxon>Bacillati</taxon>
        <taxon>Bacillota</taxon>
        <taxon>Bacilli</taxon>
        <taxon>Bacillales</taxon>
        <taxon>Guptibacillaceae</taxon>
        <taxon>Exobacillus</taxon>
    </lineage>
</organism>
<gene>
    <name evidence="1" type="ORF">FCL54_03675</name>
</gene>
<dbReference type="Proteomes" id="UP000308230">
    <property type="component" value="Unassembled WGS sequence"/>
</dbReference>
<evidence type="ECO:0000313" key="1">
    <source>
        <dbReference type="EMBL" id="TLS38610.1"/>
    </source>
</evidence>